<dbReference type="AlphaFoldDB" id="A0A9P4WR47"/>
<organism evidence="2 3">
    <name type="scientific">Didymella heteroderae</name>
    <dbReference type="NCBI Taxonomy" id="1769908"/>
    <lineage>
        <taxon>Eukaryota</taxon>
        <taxon>Fungi</taxon>
        <taxon>Dikarya</taxon>
        <taxon>Ascomycota</taxon>
        <taxon>Pezizomycotina</taxon>
        <taxon>Dothideomycetes</taxon>
        <taxon>Pleosporomycetidae</taxon>
        <taxon>Pleosporales</taxon>
        <taxon>Pleosporineae</taxon>
        <taxon>Didymellaceae</taxon>
        <taxon>Didymella</taxon>
    </lineage>
</organism>
<dbReference type="OrthoDB" id="10663140at2759"/>
<feature type="coiled-coil region" evidence="1">
    <location>
        <begin position="134"/>
        <end position="173"/>
    </location>
</feature>
<evidence type="ECO:0000256" key="1">
    <source>
        <dbReference type="SAM" id="Coils"/>
    </source>
</evidence>
<accession>A0A9P4WR47</accession>
<reference evidence="2" key="1">
    <citation type="submission" date="2019-04" db="EMBL/GenBank/DDBJ databases">
        <title>Sequencing of skin fungus with MAO and IRED activity.</title>
        <authorList>
            <person name="Marsaioli A.J."/>
            <person name="Bonatto J.M.C."/>
            <person name="Reis Junior O."/>
        </authorList>
    </citation>
    <scope>NUCLEOTIDE SEQUENCE</scope>
    <source>
        <strain evidence="2">28M1</strain>
    </source>
</reference>
<protein>
    <submittedName>
        <fullName evidence="2">Uncharacterized protein</fullName>
    </submittedName>
</protein>
<name>A0A9P4WR47_9PLEO</name>
<evidence type="ECO:0000313" key="2">
    <source>
        <dbReference type="EMBL" id="KAF3039539.1"/>
    </source>
</evidence>
<dbReference type="Proteomes" id="UP000758155">
    <property type="component" value="Unassembled WGS sequence"/>
</dbReference>
<dbReference type="EMBL" id="SWKV01000030">
    <property type="protein sequence ID" value="KAF3039539.1"/>
    <property type="molecule type" value="Genomic_DNA"/>
</dbReference>
<proteinExistence type="predicted"/>
<keyword evidence="3" id="KW-1185">Reference proteome</keyword>
<comment type="caution">
    <text evidence="2">The sequence shown here is derived from an EMBL/GenBank/DDBJ whole genome shotgun (WGS) entry which is preliminary data.</text>
</comment>
<sequence>MTARIQSAPSGSYIIDLGEDLSEDEDGCANEEVLSANLARPSEPPSKRLREDGEVTEIHDASDERVINITEFAEYQKLVKRIRDRVDTDNAALKDEAERLRKCVNQLKVNMTEREQSMQLKDSTIAEPEESLKLAQEVSDIAAKEQTLQRLKIESFKRTLDQLEEFKKKVKALF</sequence>
<evidence type="ECO:0000313" key="3">
    <source>
        <dbReference type="Proteomes" id="UP000758155"/>
    </source>
</evidence>
<gene>
    <name evidence="2" type="ORF">E8E12_006772</name>
</gene>
<keyword evidence="1" id="KW-0175">Coiled coil</keyword>